<feature type="compositionally biased region" description="Basic and acidic residues" evidence="5">
    <location>
        <begin position="147"/>
        <end position="189"/>
    </location>
</feature>
<keyword evidence="1 4" id="KW-0963">Cytoplasm</keyword>
<evidence type="ECO:0000313" key="7">
    <source>
        <dbReference type="EMBL" id="MDQ0437233.1"/>
    </source>
</evidence>
<protein>
    <recommendedName>
        <fullName evidence="4">Urease accessory protein UreE</fullName>
    </recommendedName>
</protein>
<evidence type="ECO:0000256" key="2">
    <source>
        <dbReference type="ARBA" id="ARBA00022596"/>
    </source>
</evidence>
<keyword evidence="2 4" id="KW-0533">Nickel</keyword>
<dbReference type="InterPro" id="IPR036118">
    <property type="entry name" value="UreE_N_sf"/>
</dbReference>
<keyword evidence="8" id="KW-1185">Reference proteome</keyword>
<feature type="region of interest" description="Disordered" evidence="5">
    <location>
        <begin position="141"/>
        <end position="228"/>
    </location>
</feature>
<dbReference type="HAMAP" id="MF_00822">
    <property type="entry name" value="UreE"/>
    <property type="match status" value="1"/>
</dbReference>
<proteinExistence type="inferred from homology"/>
<keyword evidence="3 4" id="KW-0143">Chaperone</keyword>
<reference evidence="7 8" key="1">
    <citation type="submission" date="2023-07" db="EMBL/GenBank/DDBJ databases">
        <title>Genomic Encyclopedia of Type Strains, Phase IV (KMG-IV): sequencing the most valuable type-strain genomes for metagenomic binning, comparative biology and taxonomic classification.</title>
        <authorList>
            <person name="Goeker M."/>
        </authorList>
    </citation>
    <scope>NUCLEOTIDE SEQUENCE [LARGE SCALE GENOMIC DNA]</scope>
    <source>
        <strain evidence="7 8">B6-8</strain>
    </source>
</reference>
<dbReference type="RefSeq" id="WP_266348164.1">
    <property type="nucleotide sequence ID" value="NZ_JAPKNG010000002.1"/>
</dbReference>
<evidence type="ECO:0000256" key="5">
    <source>
        <dbReference type="SAM" id="MobiDB-lite"/>
    </source>
</evidence>
<dbReference type="Proteomes" id="UP001241603">
    <property type="component" value="Unassembled WGS sequence"/>
</dbReference>
<evidence type="ECO:0000256" key="3">
    <source>
        <dbReference type="ARBA" id="ARBA00023186"/>
    </source>
</evidence>
<dbReference type="Pfam" id="PF02814">
    <property type="entry name" value="UreE_N"/>
    <property type="match status" value="1"/>
</dbReference>
<dbReference type="SUPFAM" id="SSF69287">
    <property type="entry name" value="Urease metallochaperone UreE, N-terminal domain"/>
    <property type="match status" value="1"/>
</dbReference>
<gene>
    <name evidence="4" type="primary">ureE</name>
    <name evidence="7" type="ORF">QO014_001618</name>
</gene>
<sequence length="228" mass="25014">MIRATSVYPAGLWSKAASDVVLLDFDARHRRRVAMSAKGGTAFLLDLPEAVALAHGDGLLLEDGRIVAVEAAPEALVEVTAENQAHLVRIAWHLGNRHLPTQLLGDRLRIRRDHVIEAMLVGLGAIVTPIDAAFDPEGGAYGHGRVHGHDLPHDDHGHDHHDHAHHDHARDDHHHDDQHHDHGAHDHAGHAHAHAHSHSHSESHSHSHSEAHDHDHDGHDHHHGHTHG</sequence>
<dbReference type="InterPro" id="IPR012406">
    <property type="entry name" value="UreE"/>
</dbReference>
<dbReference type="InterPro" id="IPR004029">
    <property type="entry name" value="UreE_N"/>
</dbReference>
<accession>A0ABU0H5T3</accession>
<feature type="domain" description="UreE urease accessory N-terminal" evidence="6">
    <location>
        <begin position="3"/>
        <end position="67"/>
    </location>
</feature>
<comment type="subcellular location">
    <subcellularLocation>
        <location evidence="4">Cytoplasm</location>
    </subcellularLocation>
</comment>
<comment type="function">
    <text evidence="4">Involved in urease metallocenter assembly. Binds nickel. Probably functions as a nickel donor during metallocenter assembly.</text>
</comment>
<dbReference type="SUPFAM" id="SSF69737">
    <property type="entry name" value="Urease metallochaperone UreE, C-terminal domain"/>
    <property type="match status" value="1"/>
</dbReference>
<evidence type="ECO:0000259" key="6">
    <source>
        <dbReference type="SMART" id="SM00988"/>
    </source>
</evidence>
<comment type="caution">
    <text evidence="7">The sequence shown here is derived from an EMBL/GenBank/DDBJ whole genome shotgun (WGS) entry which is preliminary data.</text>
</comment>
<comment type="similarity">
    <text evidence="4">Belongs to the UreE family.</text>
</comment>
<dbReference type="EMBL" id="JAUSVO010000002">
    <property type="protein sequence ID" value="MDQ0437233.1"/>
    <property type="molecule type" value="Genomic_DNA"/>
</dbReference>
<evidence type="ECO:0000256" key="1">
    <source>
        <dbReference type="ARBA" id="ARBA00022490"/>
    </source>
</evidence>
<evidence type="ECO:0000256" key="4">
    <source>
        <dbReference type="HAMAP-Rule" id="MF_00822"/>
    </source>
</evidence>
<dbReference type="SMART" id="SM00988">
    <property type="entry name" value="UreE_N"/>
    <property type="match status" value="1"/>
</dbReference>
<dbReference type="Gene3D" id="3.30.70.790">
    <property type="entry name" value="UreE, C-terminal domain"/>
    <property type="match status" value="1"/>
</dbReference>
<dbReference type="CDD" id="cd00571">
    <property type="entry name" value="UreE"/>
    <property type="match status" value="1"/>
</dbReference>
<name>A0ABU0H5T3_9HYPH</name>
<evidence type="ECO:0000313" key="8">
    <source>
        <dbReference type="Proteomes" id="UP001241603"/>
    </source>
</evidence>
<organism evidence="7 8">
    <name type="scientific">Kaistia dalseonensis</name>
    <dbReference type="NCBI Taxonomy" id="410840"/>
    <lineage>
        <taxon>Bacteria</taxon>
        <taxon>Pseudomonadati</taxon>
        <taxon>Pseudomonadota</taxon>
        <taxon>Alphaproteobacteria</taxon>
        <taxon>Hyphomicrobiales</taxon>
        <taxon>Kaistiaceae</taxon>
        <taxon>Kaistia</taxon>
    </lineage>
</organism>
<feature type="compositionally biased region" description="Basic and acidic residues" evidence="5">
    <location>
        <begin position="199"/>
        <end position="220"/>
    </location>
</feature>
<dbReference type="Gene3D" id="2.60.260.20">
    <property type="entry name" value="Urease metallochaperone UreE, N-terminal domain"/>
    <property type="match status" value="1"/>
</dbReference>